<name>A0ABR2PYG1_9ROSI</name>
<evidence type="ECO:0000256" key="1">
    <source>
        <dbReference type="SAM" id="MobiDB-lite"/>
    </source>
</evidence>
<dbReference type="EMBL" id="JBBPBN010000049">
    <property type="protein sequence ID" value="KAK8993460.1"/>
    <property type="molecule type" value="Genomic_DNA"/>
</dbReference>
<accession>A0ABR2PYG1</accession>
<keyword evidence="3" id="KW-1185">Reference proteome</keyword>
<protein>
    <submittedName>
        <fullName evidence="2">Uncharacterized protein</fullName>
    </submittedName>
</protein>
<reference evidence="2 3" key="1">
    <citation type="journal article" date="2024" name="G3 (Bethesda)">
        <title>Genome assembly of Hibiscus sabdariffa L. provides insights into metabolisms of medicinal natural products.</title>
        <authorList>
            <person name="Kim T."/>
        </authorList>
    </citation>
    <scope>NUCLEOTIDE SEQUENCE [LARGE SCALE GENOMIC DNA]</scope>
    <source>
        <strain evidence="2">TK-2024</strain>
        <tissue evidence="2">Old leaves</tissue>
    </source>
</reference>
<evidence type="ECO:0000313" key="3">
    <source>
        <dbReference type="Proteomes" id="UP001396334"/>
    </source>
</evidence>
<evidence type="ECO:0000313" key="2">
    <source>
        <dbReference type="EMBL" id="KAK8993460.1"/>
    </source>
</evidence>
<proteinExistence type="predicted"/>
<organism evidence="2 3">
    <name type="scientific">Hibiscus sabdariffa</name>
    <name type="common">roselle</name>
    <dbReference type="NCBI Taxonomy" id="183260"/>
    <lineage>
        <taxon>Eukaryota</taxon>
        <taxon>Viridiplantae</taxon>
        <taxon>Streptophyta</taxon>
        <taxon>Embryophyta</taxon>
        <taxon>Tracheophyta</taxon>
        <taxon>Spermatophyta</taxon>
        <taxon>Magnoliopsida</taxon>
        <taxon>eudicotyledons</taxon>
        <taxon>Gunneridae</taxon>
        <taxon>Pentapetalae</taxon>
        <taxon>rosids</taxon>
        <taxon>malvids</taxon>
        <taxon>Malvales</taxon>
        <taxon>Malvaceae</taxon>
        <taxon>Malvoideae</taxon>
        <taxon>Hibiscus</taxon>
    </lineage>
</organism>
<feature type="region of interest" description="Disordered" evidence="1">
    <location>
        <begin position="109"/>
        <end position="136"/>
    </location>
</feature>
<gene>
    <name evidence="2" type="ORF">V6N11_033555</name>
</gene>
<sequence length="136" mass="15314">MWTGRGPLSKFEDKLRIKRSLSPVKVEDGIDPSNLFQGKDSAVVSILQLQRESFLSIHFRLARRRSSGLSFRFHSDATTDATIRSIEPLIAAGMDRQGHFFRDKFLPGLEAKDPSSVEDGQTAGLLRKKQKTELKN</sequence>
<dbReference type="Proteomes" id="UP001396334">
    <property type="component" value="Unassembled WGS sequence"/>
</dbReference>
<comment type="caution">
    <text evidence="2">The sequence shown here is derived from an EMBL/GenBank/DDBJ whole genome shotgun (WGS) entry which is preliminary data.</text>
</comment>